<keyword evidence="4" id="KW-1003">Cell membrane</keyword>
<feature type="transmembrane region" description="Helical" evidence="13">
    <location>
        <begin position="54"/>
        <end position="71"/>
    </location>
</feature>
<dbReference type="InterPro" id="IPR027256">
    <property type="entry name" value="P-typ_ATPase_IB"/>
</dbReference>
<keyword evidence="7" id="KW-0547">Nucleotide-binding</keyword>
<dbReference type="EMBL" id="LHXW01000003">
    <property type="protein sequence ID" value="KXB00496.1"/>
    <property type="molecule type" value="Genomic_DNA"/>
</dbReference>
<name>A0A133V275_9EURY</name>
<dbReference type="SUPFAM" id="SSF56784">
    <property type="entry name" value="HAD-like"/>
    <property type="match status" value="1"/>
</dbReference>
<dbReference type="Gene3D" id="3.40.1110.10">
    <property type="entry name" value="Calcium-transporting ATPase, cytoplasmic domain N"/>
    <property type="match status" value="1"/>
</dbReference>
<keyword evidence="9" id="KW-1278">Translocase</keyword>
<evidence type="ECO:0000313" key="16">
    <source>
        <dbReference type="Proteomes" id="UP000070520"/>
    </source>
</evidence>
<keyword evidence="6" id="KW-0479">Metal-binding</keyword>
<reference evidence="15 16" key="1">
    <citation type="journal article" date="2016" name="Sci. Rep.">
        <title>Metabolic traits of an uncultured archaeal lineage -MSBL1- from brine pools of the Red Sea.</title>
        <authorList>
            <person name="Mwirichia R."/>
            <person name="Alam I."/>
            <person name="Rashid M."/>
            <person name="Vinu M."/>
            <person name="Ba-Alawi W."/>
            <person name="Anthony Kamau A."/>
            <person name="Kamanda Ngugi D."/>
            <person name="Goker M."/>
            <person name="Klenk H.P."/>
            <person name="Bajic V."/>
            <person name="Stingl U."/>
        </authorList>
    </citation>
    <scope>NUCLEOTIDE SEQUENCE [LARGE SCALE GENOMIC DNA]</scope>
    <source>
        <strain evidence="15">SCGC-AAA261C02</strain>
    </source>
</reference>
<comment type="similarity">
    <text evidence="2">Belongs to the cation transport ATPase (P-type) (TC 3.A.3) family. Type IB subfamily.</text>
</comment>
<dbReference type="PRINTS" id="PR00941">
    <property type="entry name" value="CDATPASE"/>
</dbReference>
<dbReference type="Proteomes" id="UP000070520">
    <property type="component" value="Unassembled WGS sequence"/>
</dbReference>
<dbReference type="NCBIfam" id="TIGR01511">
    <property type="entry name" value="ATPase-IB1_Cu"/>
    <property type="match status" value="1"/>
</dbReference>
<dbReference type="Pfam" id="PF00122">
    <property type="entry name" value="E1-E2_ATPase"/>
    <property type="match status" value="1"/>
</dbReference>
<sequence length="639" mass="69130">MVEHVPEECPYCRVDITREKPPFWRQRDIIVIVLSGILFAVGLLLELLEISGSGALLLFIIAAIIPGFFIARRSIRSIRRGNLDVHILMTIAAVGAFLIGYGAEGAAVLLLFYVAEFLEDYAGERAKRSVGELLELTPETAVRKTEAGEEKVHTHEVNVGEVVIIRPGERIPLDGEVIEGTSSVNQGAVTGESIPVAKSEGDEVFAGTLNEEGYIEVRVTKPPSETTLSKIVGLVRNAQKQKSKTESLVNRFANYYTPIVLTLAVLVAIIPTLLFSQPLENWAYRSLVLLAVSCPCALVLSTPISMVSGITSAARNGLLIKGGTYVEEITQEKVLALDKTRTLTEGKPQVTDVIPLNNTEENILQIAASLESKSRHPIAKAIVEHAQEEGVKLSEIKEFESVPGKGVIGSMNNERYLVGARGFLDEKGIEYQEEKINSLEEQGKTVVLLGDREHALAVIAVKDRIRENTVKMIEELKESGIKTVMLTGDNERVAKAIAEEVGIDEYHAGLLPEEKVEVIKKLLKKYDHVSMLGDGVNDAPALAEAHVGIAMGAAGSDVAIETADIVLMEDDLEKVGYLKRLGHKTMGTVRENIIISILTKGALAVLAVFGLVSLAVAVGVGDMGISFVVIANALRLGLM</sequence>
<feature type="transmembrane region" description="Helical" evidence="13">
    <location>
        <begin position="83"/>
        <end position="103"/>
    </location>
</feature>
<organism evidence="15 16">
    <name type="scientific">candidate division MSBL1 archaeon SCGC-AAA261C02</name>
    <dbReference type="NCBI Taxonomy" id="1698272"/>
    <lineage>
        <taxon>Archaea</taxon>
        <taxon>Methanobacteriati</taxon>
        <taxon>Methanobacteriota</taxon>
        <taxon>candidate division MSBL1</taxon>
    </lineage>
</organism>
<dbReference type="GO" id="GO:0005524">
    <property type="term" value="F:ATP binding"/>
    <property type="evidence" value="ECO:0007669"/>
    <property type="project" value="UniProtKB-KW"/>
</dbReference>
<dbReference type="GO" id="GO:0019829">
    <property type="term" value="F:ATPase-coupled monoatomic cation transmembrane transporter activity"/>
    <property type="evidence" value="ECO:0007669"/>
    <property type="project" value="InterPro"/>
</dbReference>
<dbReference type="GO" id="GO:0046872">
    <property type="term" value="F:metal ion binding"/>
    <property type="evidence" value="ECO:0007669"/>
    <property type="project" value="UniProtKB-KW"/>
</dbReference>
<dbReference type="AlphaFoldDB" id="A0A133V275"/>
<dbReference type="InterPro" id="IPR023299">
    <property type="entry name" value="ATPase_P-typ_cyto_dom_N"/>
</dbReference>
<dbReference type="PATRIC" id="fig|1698272.3.peg.294"/>
<dbReference type="SUPFAM" id="SSF81665">
    <property type="entry name" value="Calcium ATPase, transmembrane domain M"/>
    <property type="match status" value="1"/>
</dbReference>
<evidence type="ECO:0000256" key="2">
    <source>
        <dbReference type="ARBA" id="ARBA00006024"/>
    </source>
</evidence>
<comment type="subcellular location">
    <subcellularLocation>
        <location evidence="1">Cell membrane</location>
        <topology evidence="1">Multi-pass membrane protein</topology>
    </subcellularLocation>
</comment>
<dbReference type="InterPro" id="IPR059000">
    <property type="entry name" value="ATPase_P-type_domA"/>
</dbReference>
<evidence type="ECO:0000259" key="14">
    <source>
        <dbReference type="Pfam" id="PF00122"/>
    </source>
</evidence>
<dbReference type="SUPFAM" id="SSF81653">
    <property type="entry name" value="Calcium ATPase, transduction domain A"/>
    <property type="match status" value="1"/>
</dbReference>
<dbReference type="NCBIfam" id="TIGR01525">
    <property type="entry name" value="ATPase-IB_hvy"/>
    <property type="match status" value="1"/>
</dbReference>
<keyword evidence="5 13" id="KW-0812">Transmembrane</keyword>
<evidence type="ECO:0000256" key="8">
    <source>
        <dbReference type="ARBA" id="ARBA00022840"/>
    </source>
</evidence>
<dbReference type="PANTHER" id="PTHR48085">
    <property type="entry name" value="CADMIUM/ZINC-TRANSPORTING ATPASE HMA2-RELATED"/>
    <property type="match status" value="1"/>
</dbReference>
<feature type="transmembrane region" description="Helical" evidence="13">
    <location>
        <begin position="601"/>
        <end position="634"/>
    </location>
</feature>
<feature type="domain" description="P-type ATPase A" evidence="14">
    <location>
        <begin position="135"/>
        <end position="235"/>
    </location>
</feature>
<evidence type="ECO:0000256" key="5">
    <source>
        <dbReference type="ARBA" id="ARBA00022692"/>
    </source>
</evidence>
<comment type="caution">
    <text evidence="15">The sequence shown here is derived from an EMBL/GenBank/DDBJ whole genome shotgun (WGS) entry which is preliminary data.</text>
</comment>
<protein>
    <submittedName>
        <fullName evidence="15">ATPase</fullName>
    </submittedName>
</protein>
<evidence type="ECO:0000256" key="7">
    <source>
        <dbReference type="ARBA" id="ARBA00022741"/>
    </source>
</evidence>
<dbReference type="InterPro" id="IPR001757">
    <property type="entry name" value="P_typ_ATPase"/>
</dbReference>
<dbReference type="GO" id="GO:0016887">
    <property type="term" value="F:ATP hydrolysis activity"/>
    <property type="evidence" value="ECO:0007669"/>
    <property type="project" value="InterPro"/>
</dbReference>
<evidence type="ECO:0000256" key="1">
    <source>
        <dbReference type="ARBA" id="ARBA00004651"/>
    </source>
</evidence>
<dbReference type="Gene3D" id="3.40.50.1000">
    <property type="entry name" value="HAD superfamily/HAD-like"/>
    <property type="match status" value="1"/>
</dbReference>
<dbReference type="Gene3D" id="2.70.150.10">
    <property type="entry name" value="Calcium-transporting ATPase, cytoplasmic transduction domain A"/>
    <property type="match status" value="1"/>
</dbReference>
<keyword evidence="10 13" id="KW-1133">Transmembrane helix</keyword>
<dbReference type="Pfam" id="PF00702">
    <property type="entry name" value="Hydrolase"/>
    <property type="match status" value="1"/>
</dbReference>
<dbReference type="InterPro" id="IPR008250">
    <property type="entry name" value="ATPase_P-typ_transduc_dom_A_sf"/>
</dbReference>
<keyword evidence="3" id="KW-0813">Transport</keyword>
<accession>A0A133V275</accession>
<dbReference type="FunFam" id="3.40.50.1000:FF:000020">
    <property type="entry name" value="Probable cation-transporting P-type ATPase"/>
    <property type="match status" value="1"/>
</dbReference>
<evidence type="ECO:0000256" key="12">
    <source>
        <dbReference type="ARBA" id="ARBA00023136"/>
    </source>
</evidence>
<feature type="transmembrane region" description="Helical" evidence="13">
    <location>
        <begin position="255"/>
        <end position="275"/>
    </location>
</feature>
<proteinExistence type="inferred from homology"/>
<feature type="transmembrane region" description="Helical" evidence="13">
    <location>
        <begin position="287"/>
        <end position="306"/>
    </location>
</feature>
<feature type="transmembrane region" description="Helical" evidence="13">
    <location>
        <begin position="29"/>
        <end position="48"/>
    </location>
</feature>
<gene>
    <name evidence="15" type="ORF">AKJ42_00550</name>
</gene>
<keyword evidence="11" id="KW-0406">Ion transport</keyword>
<dbReference type="InterPro" id="IPR051014">
    <property type="entry name" value="Cation_Transport_ATPase_IB"/>
</dbReference>
<keyword evidence="8" id="KW-0067">ATP-binding</keyword>
<evidence type="ECO:0000256" key="10">
    <source>
        <dbReference type="ARBA" id="ARBA00022989"/>
    </source>
</evidence>
<evidence type="ECO:0000313" key="15">
    <source>
        <dbReference type="EMBL" id="KXB00496.1"/>
    </source>
</evidence>
<evidence type="ECO:0000256" key="6">
    <source>
        <dbReference type="ARBA" id="ARBA00022723"/>
    </source>
</evidence>
<dbReference type="PRINTS" id="PR00119">
    <property type="entry name" value="CATATPASE"/>
</dbReference>
<dbReference type="PANTHER" id="PTHR48085:SF5">
    <property type="entry name" value="CADMIUM_ZINC-TRANSPORTING ATPASE HMA4-RELATED"/>
    <property type="match status" value="1"/>
</dbReference>
<dbReference type="FunFam" id="2.70.150.10:FF:000002">
    <property type="entry name" value="Copper-transporting ATPase 1, putative"/>
    <property type="match status" value="1"/>
</dbReference>
<evidence type="ECO:0000256" key="13">
    <source>
        <dbReference type="SAM" id="Phobius"/>
    </source>
</evidence>
<evidence type="ECO:0000256" key="3">
    <source>
        <dbReference type="ARBA" id="ARBA00022448"/>
    </source>
</evidence>
<evidence type="ECO:0000256" key="11">
    <source>
        <dbReference type="ARBA" id="ARBA00023065"/>
    </source>
</evidence>
<dbReference type="InterPro" id="IPR023298">
    <property type="entry name" value="ATPase_P-typ_TM_dom_sf"/>
</dbReference>
<evidence type="ECO:0000256" key="4">
    <source>
        <dbReference type="ARBA" id="ARBA00022475"/>
    </source>
</evidence>
<dbReference type="NCBIfam" id="TIGR01512">
    <property type="entry name" value="ATPase-IB2_Cd"/>
    <property type="match status" value="1"/>
</dbReference>
<dbReference type="GO" id="GO:0005886">
    <property type="term" value="C:plasma membrane"/>
    <property type="evidence" value="ECO:0007669"/>
    <property type="project" value="UniProtKB-SubCell"/>
</dbReference>
<dbReference type="NCBIfam" id="TIGR01494">
    <property type="entry name" value="ATPase_P-type"/>
    <property type="match status" value="1"/>
</dbReference>
<dbReference type="InterPro" id="IPR036412">
    <property type="entry name" value="HAD-like_sf"/>
</dbReference>
<keyword evidence="16" id="KW-1185">Reference proteome</keyword>
<dbReference type="InterPro" id="IPR023214">
    <property type="entry name" value="HAD_sf"/>
</dbReference>
<keyword evidence="12 13" id="KW-0472">Membrane</keyword>
<evidence type="ECO:0000256" key="9">
    <source>
        <dbReference type="ARBA" id="ARBA00022967"/>
    </source>
</evidence>